<proteinExistence type="predicted"/>
<dbReference type="GO" id="GO:0008237">
    <property type="term" value="F:metallopeptidase activity"/>
    <property type="evidence" value="ECO:0007669"/>
    <property type="project" value="UniProtKB-KW"/>
</dbReference>
<dbReference type="RefSeq" id="WP_145171966.1">
    <property type="nucleotide sequence ID" value="NZ_CP036525.1"/>
</dbReference>
<reference evidence="5 6" key="1">
    <citation type="submission" date="2019-02" db="EMBL/GenBank/DDBJ databases">
        <title>Deep-cultivation of Planctomycetes and their phenomic and genomic characterization uncovers novel biology.</title>
        <authorList>
            <person name="Wiegand S."/>
            <person name="Jogler M."/>
            <person name="Boedeker C."/>
            <person name="Pinto D."/>
            <person name="Vollmers J."/>
            <person name="Rivas-Marin E."/>
            <person name="Kohn T."/>
            <person name="Peeters S.H."/>
            <person name="Heuer A."/>
            <person name="Rast P."/>
            <person name="Oberbeckmann S."/>
            <person name="Bunk B."/>
            <person name="Jeske O."/>
            <person name="Meyerdierks A."/>
            <person name="Storesund J.E."/>
            <person name="Kallscheuer N."/>
            <person name="Luecker S."/>
            <person name="Lage O.M."/>
            <person name="Pohl T."/>
            <person name="Merkel B.J."/>
            <person name="Hornburger P."/>
            <person name="Mueller R.-W."/>
            <person name="Bruemmer F."/>
            <person name="Labrenz M."/>
            <person name="Spormann A.M."/>
            <person name="Op den Camp H."/>
            <person name="Overmann J."/>
            <person name="Amann R."/>
            <person name="Jetten M.S.M."/>
            <person name="Mascher T."/>
            <person name="Medema M.H."/>
            <person name="Devos D.P."/>
            <person name="Kaster A.-K."/>
            <person name="Ovreas L."/>
            <person name="Rohde M."/>
            <person name="Galperin M.Y."/>
            <person name="Jogler C."/>
        </authorList>
    </citation>
    <scope>NUCLEOTIDE SEQUENCE [LARGE SCALE GENOMIC DNA]</scope>
    <source>
        <strain evidence="5 6">K22_7</strain>
    </source>
</reference>
<dbReference type="InterPro" id="IPR011990">
    <property type="entry name" value="TPR-like_helical_dom_sf"/>
</dbReference>
<keyword evidence="3" id="KW-0175">Coiled coil</keyword>
<dbReference type="SMART" id="SM00382">
    <property type="entry name" value="AAA"/>
    <property type="match status" value="1"/>
</dbReference>
<dbReference type="OrthoDB" id="9809379at2"/>
<dbReference type="Proteomes" id="UP000318538">
    <property type="component" value="Chromosome"/>
</dbReference>
<keyword evidence="5" id="KW-0645">Protease</keyword>
<dbReference type="GO" id="GO:0006508">
    <property type="term" value="P:proteolysis"/>
    <property type="evidence" value="ECO:0007669"/>
    <property type="project" value="UniProtKB-KW"/>
</dbReference>
<keyword evidence="1" id="KW-0547">Nucleotide-binding</keyword>
<dbReference type="InterPro" id="IPR027417">
    <property type="entry name" value="P-loop_NTPase"/>
</dbReference>
<dbReference type="GO" id="GO:0016887">
    <property type="term" value="F:ATP hydrolysis activity"/>
    <property type="evidence" value="ECO:0007669"/>
    <property type="project" value="InterPro"/>
</dbReference>
<organism evidence="5 6">
    <name type="scientific">Rubripirellula lacrimiformis</name>
    <dbReference type="NCBI Taxonomy" id="1930273"/>
    <lineage>
        <taxon>Bacteria</taxon>
        <taxon>Pseudomonadati</taxon>
        <taxon>Planctomycetota</taxon>
        <taxon>Planctomycetia</taxon>
        <taxon>Pirellulales</taxon>
        <taxon>Pirellulaceae</taxon>
        <taxon>Rubripirellula</taxon>
    </lineage>
</organism>
<dbReference type="GO" id="GO:0005524">
    <property type="term" value="F:ATP binding"/>
    <property type="evidence" value="ECO:0007669"/>
    <property type="project" value="UniProtKB-KW"/>
</dbReference>
<dbReference type="Gene3D" id="3.40.50.300">
    <property type="entry name" value="P-loop containing nucleotide triphosphate hydrolases"/>
    <property type="match status" value="1"/>
</dbReference>
<keyword evidence="5" id="KW-0482">Metalloprotease</keyword>
<dbReference type="InterPro" id="IPR050168">
    <property type="entry name" value="AAA_ATPase_domain"/>
</dbReference>
<protein>
    <submittedName>
        <fullName evidence="5">ATP-dependent zinc metalloprotease FtsH</fullName>
        <ecNumber evidence="5">3.4.24.-</ecNumber>
    </submittedName>
</protein>
<dbReference type="InterPro" id="IPR041569">
    <property type="entry name" value="AAA_lid_3"/>
</dbReference>
<evidence type="ECO:0000256" key="3">
    <source>
        <dbReference type="ARBA" id="ARBA00023054"/>
    </source>
</evidence>
<dbReference type="Gene3D" id="1.10.8.60">
    <property type="match status" value="1"/>
</dbReference>
<dbReference type="PANTHER" id="PTHR23077">
    <property type="entry name" value="AAA-FAMILY ATPASE"/>
    <property type="match status" value="1"/>
</dbReference>
<keyword evidence="6" id="KW-1185">Reference proteome</keyword>
<keyword evidence="2" id="KW-0067">ATP-binding</keyword>
<dbReference type="PANTHER" id="PTHR23077:SF171">
    <property type="entry name" value="NUCLEAR VALOSIN-CONTAINING PROTEIN-LIKE"/>
    <property type="match status" value="1"/>
</dbReference>
<name>A0A517NF78_9BACT</name>
<dbReference type="SUPFAM" id="SSF52540">
    <property type="entry name" value="P-loop containing nucleoside triphosphate hydrolases"/>
    <property type="match status" value="1"/>
</dbReference>
<dbReference type="EMBL" id="CP036525">
    <property type="protein sequence ID" value="QDT05708.1"/>
    <property type="molecule type" value="Genomic_DNA"/>
</dbReference>
<dbReference type="EC" id="3.4.24.-" evidence="5"/>
<feature type="domain" description="AAA+ ATPase" evidence="4">
    <location>
        <begin position="207"/>
        <end position="344"/>
    </location>
</feature>
<evidence type="ECO:0000259" key="4">
    <source>
        <dbReference type="SMART" id="SM00382"/>
    </source>
</evidence>
<evidence type="ECO:0000313" key="6">
    <source>
        <dbReference type="Proteomes" id="UP000318538"/>
    </source>
</evidence>
<keyword evidence="5" id="KW-0378">Hydrolase</keyword>
<sequence length="452" mass="49612">MTDANQAAIAALQNAVAFAPDNIELSNQLTRLLVELVRYEEAEANVRASLALHPGNVALQLTLADIYCRQRKDSHALAIVETLATGKKADARAMVMHARLLQRGGDIRSAVSTYRDAVDRDEDVADAELESLLGITDFREQEDDLEPDAAAWQDGDLDDEEIEFKTERPTEGFESVGGMESVKEDIRVKIIYPIEHAEMFAAYGKKVGGGILLYGPPGCGKTHLARATAGEVKAEFMSIGINDVLDMWIGNSEKNLHALFDQARRSKPCVLFFDEVDALGASRSDMKRSGGRQLINQFLSELDGVESNNDGLLCLAATNTPWHLDSAFRRPGRFDRIIFVPPPDAAARAEIFQLQLAGKPTDSVDVVKLASKTTDYSGADIKAVVDRAVEAKLHEAVKTGLPKPITTKDLLASAKDVRPSTREWFSTARNHALYANEGGLYDDILDYLKIKR</sequence>
<evidence type="ECO:0000256" key="1">
    <source>
        <dbReference type="ARBA" id="ARBA00022741"/>
    </source>
</evidence>
<dbReference type="AlphaFoldDB" id="A0A517NF78"/>
<dbReference type="InterPro" id="IPR003959">
    <property type="entry name" value="ATPase_AAA_core"/>
</dbReference>
<evidence type="ECO:0000313" key="5">
    <source>
        <dbReference type="EMBL" id="QDT05708.1"/>
    </source>
</evidence>
<dbReference type="Pfam" id="PF17862">
    <property type="entry name" value="AAA_lid_3"/>
    <property type="match status" value="1"/>
</dbReference>
<gene>
    <name evidence="5" type="primary">ftsH_3</name>
    <name evidence="5" type="ORF">K227x_41110</name>
</gene>
<accession>A0A517NF78</accession>
<dbReference type="KEGG" id="rlc:K227x_41110"/>
<dbReference type="Gene3D" id="1.25.40.10">
    <property type="entry name" value="Tetratricopeptide repeat domain"/>
    <property type="match status" value="1"/>
</dbReference>
<dbReference type="InterPro" id="IPR003593">
    <property type="entry name" value="AAA+_ATPase"/>
</dbReference>
<dbReference type="FunFam" id="3.40.50.300:FF:001025">
    <property type="entry name" value="ATPase family, AAA domain-containing 2B"/>
    <property type="match status" value="1"/>
</dbReference>
<dbReference type="SUPFAM" id="SSF48452">
    <property type="entry name" value="TPR-like"/>
    <property type="match status" value="1"/>
</dbReference>
<evidence type="ECO:0000256" key="2">
    <source>
        <dbReference type="ARBA" id="ARBA00022840"/>
    </source>
</evidence>
<dbReference type="Pfam" id="PF00004">
    <property type="entry name" value="AAA"/>
    <property type="match status" value="1"/>
</dbReference>